<dbReference type="Proteomes" id="UP000186878">
    <property type="component" value="Unassembled WGS sequence"/>
</dbReference>
<dbReference type="PANTHER" id="PTHR38342:SF2">
    <property type="entry name" value="INNER MEMBRANE OR EXPORTED"/>
    <property type="match status" value="1"/>
</dbReference>
<dbReference type="Pfam" id="PF03625">
    <property type="entry name" value="DUF302"/>
    <property type="match status" value="1"/>
</dbReference>
<reference evidence="2 3" key="1">
    <citation type="submission" date="2016-12" db="EMBL/GenBank/DDBJ databases">
        <title>Draft genome sequences of strains Salinicola socius SMB35, Salinicola sp. MH3R3-1 and Chromohalobacter sp. SMB17 from the Verkhnekamsk potash mining region of Russia.</title>
        <authorList>
            <person name="Mavrodi D.V."/>
            <person name="Olsson B.E."/>
            <person name="Korsakova E.S."/>
            <person name="Pyankova A."/>
            <person name="Mavrodi O.V."/>
            <person name="Plotnikova E.G."/>
        </authorList>
    </citation>
    <scope>NUCLEOTIDE SEQUENCE [LARGE SCALE GENOMIC DNA]</scope>
    <source>
        <strain evidence="2 3">SMB35</strain>
    </source>
</reference>
<dbReference type="Gene3D" id="3.30.310.70">
    <property type="entry name" value="TT1751-like domain"/>
    <property type="match status" value="1"/>
</dbReference>
<dbReference type="InterPro" id="IPR035923">
    <property type="entry name" value="TT1751-like_sf"/>
</dbReference>
<evidence type="ECO:0000259" key="1">
    <source>
        <dbReference type="Pfam" id="PF03625"/>
    </source>
</evidence>
<sequence length="126" mass="13905">MIVARSDASVHDTATRFAEQVRTSGMTVFARVDHRQSAMSRSMALLPNEVIIFGDPKSGTPLIQCAPSAGIDLPMKALIWQDDDNQTWLGYNDPAWIAERHGAADCPAVKPLQQEMRKLVEATLQQ</sequence>
<evidence type="ECO:0000313" key="2">
    <source>
        <dbReference type="EMBL" id="OLO05208.1"/>
    </source>
</evidence>
<gene>
    <name evidence="2" type="ORF">BTW07_05870</name>
</gene>
<protein>
    <recommendedName>
        <fullName evidence="1">DUF302 domain-containing protein</fullName>
    </recommendedName>
</protein>
<feature type="domain" description="DUF302" evidence="1">
    <location>
        <begin position="33"/>
        <end position="94"/>
    </location>
</feature>
<dbReference type="SUPFAM" id="SSF103247">
    <property type="entry name" value="TT1751-like"/>
    <property type="match status" value="1"/>
</dbReference>
<dbReference type="EMBL" id="MSDO01000005">
    <property type="protein sequence ID" value="OLO05208.1"/>
    <property type="molecule type" value="Genomic_DNA"/>
</dbReference>
<dbReference type="AlphaFoldDB" id="A0A1Q8SUX4"/>
<dbReference type="InterPro" id="IPR005180">
    <property type="entry name" value="DUF302"/>
</dbReference>
<comment type="caution">
    <text evidence="2">The sequence shown here is derived from an EMBL/GenBank/DDBJ whole genome shotgun (WGS) entry which is preliminary data.</text>
</comment>
<organism evidence="2 3">
    <name type="scientific">Salinicola socius</name>
    <dbReference type="NCBI Taxonomy" id="404433"/>
    <lineage>
        <taxon>Bacteria</taxon>
        <taxon>Pseudomonadati</taxon>
        <taxon>Pseudomonadota</taxon>
        <taxon>Gammaproteobacteria</taxon>
        <taxon>Oceanospirillales</taxon>
        <taxon>Halomonadaceae</taxon>
        <taxon>Salinicola</taxon>
    </lineage>
</organism>
<dbReference type="CDD" id="cd14797">
    <property type="entry name" value="DUF302"/>
    <property type="match status" value="1"/>
</dbReference>
<keyword evidence="3" id="KW-1185">Reference proteome</keyword>
<evidence type="ECO:0000313" key="3">
    <source>
        <dbReference type="Proteomes" id="UP000186878"/>
    </source>
</evidence>
<accession>A0A1Q8SUX4</accession>
<dbReference type="PANTHER" id="PTHR38342">
    <property type="entry name" value="SLR5037 PROTEIN"/>
    <property type="match status" value="1"/>
</dbReference>
<name>A0A1Q8SUX4_9GAMM</name>
<proteinExistence type="predicted"/>